<keyword evidence="4 6" id="KW-0067">ATP-binding</keyword>
<reference evidence="6" key="1">
    <citation type="submission" date="2022-10" db="EMBL/GenBank/DDBJ databases">
        <authorList>
            <person name="Mo P."/>
        </authorList>
    </citation>
    <scope>NUCLEOTIDE SEQUENCE</scope>
    <source>
        <strain evidence="6">HUAS 14-6</strain>
        <plasmid evidence="6">punmamed2</plasmid>
    </source>
</reference>
<dbReference type="InterPro" id="IPR003593">
    <property type="entry name" value="AAA+_ATPase"/>
</dbReference>
<sequence>MNEVFVKDVLVQVCELRRTFGKKRVLDGVSVDLRAGCVTGFVGSNGAGKTTTIRAMLGLLPAEGHTLYLGRPLTAWRAPSRIVGAAFGGVAGHPKHRVRHHLHMIAAGAGVPDRRADELLDQVGLREAAGLRLSALSLGMSQRVGTAQALIASPRVLILDEPANGLDPHAVRWLRDFLRTLADAGTAVLISSHLLAEMQQLADRVAVLSQGKVVAEADMSDLLAYADRQSVVQIQYASDDAPTLAGLARRQGFALRRTGPDTADITGISREKLARLCLDLRVPLFQLSENRPSLEDSYLTIAHEEFKIT</sequence>
<accession>A0ABY6F1D9</accession>
<dbReference type="Gene3D" id="3.40.50.300">
    <property type="entry name" value="P-loop containing nucleotide triphosphate hydrolases"/>
    <property type="match status" value="1"/>
</dbReference>
<protein>
    <submittedName>
        <fullName evidence="6">ATP-binding cassette domain-containing protein</fullName>
    </submittedName>
</protein>
<evidence type="ECO:0000313" key="6">
    <source>
        <dbReference type="EMBL" id="UXY40416.1"/>
    </source>
</evidence>
<geneLocation type="plasmid" evidence="6 7">
    <name>punmamed2</name>
</geneLocation>
<dbReference type="SMART" id="SM00382">
    <property type="entry name" value="AAA"/>
    <property type="match status" value="1"/>
</dbReference>
<dbReference type="PANTHER" id="PTHR43335">
    <property type="entry name" value="ABC TRANSPORTER, ATP-BINDING PROTEIN"/>
    <property type="match status" value="1"/>
</dbReference>
<dbReference type="EMBL" id="CP106796">
    <property type="protein sequence ID" value="UXY40416.1"/>
    <property type="molecule type" value="Genomic_DNA"/>
</dbReference>
<dbReference type="InterPro" id="IPR027417">
    <property type="entry name" value="P-loop_NTPase"/>
</dbReference>
<evidence type="ECO:0000313" key="7">
    <source>
        <dbReference type="Proteomes" id="UP001060733"/>
    </source>
</evidence>
<evidence type="ECO:0000256" key="2">
    <source>
        <dbReference type="ARBA" id="ARBA00022448"/>
    </source>
</evidence>
<name>A0ABY6F1D9_9ACTN</name>
<gene>
    <name evidence="6" type="ORF">N8I86_38270</name>
</gene>
<comment type="similarity">
    <text evidence="1">Belongs to the ABC transporter superfamily.</text>
</comment>
<evidence type="ECO:0000256" key="1">
    <source>
        <dbReference type="ARBA" id="ARBA00005417"/>
    </source>
</evidence>
<organism evidence="6 7">
    <name type="scientific">Streptomyces albidocamelliae</name>
    <dbReference type="NCBI Taxonomy" id="2981135"/>
    <lineage>
        <taxon>Bacteria</taxon>
        <taxon>Bacillati</taxon>
        <taxon>Actinomycetota</taxon>
        <taxon>Actinomycetes</taxon>
        <taxon>Kitasatosporales</taxon>
        <taxon>Streptomycetaceae</taxon>
        <taxon>Streptomyces</taxon>
    </lineage>
</organism>
<keyword evidence="7" id="KW-1185">Reference proteome</keyword>
<evidence type="ECO:0000256" key="3">
    <source>
        <dbReference type="ARBA" id="ARBA00022741"/>
    </source>
</evidence>
<dbReference type="GO" id="GO:0005524">
    <property type="term" value="F:ATP binding"/>
    <property type="evidence" value="ECO:0007669"/>
    <property type="project" value="UniProtKB-KW"/>
</dbReference>
<dbReference type="PROSITE" id="PS50893">
    <property type="entry name" value="ABC_TRANSPORTER_2"/>
    <property type="match status" value="1"/>
</dbReference>
<dbReference type="RefSeq" id="WP_263280275.1">
    <property type="nucleotide sequence ID" value="NZ_CP106796.1"/>
</dbReference>
<dbReference type="InterPro" id="IPR003439">
    <property type="entry name" value="ABC_transporter-like_ATP-bd"/>
</dbReference>
<proteinExistence type="inferred from homology"/>
<dbReference type="Pfam" id="PF00005">
    <property type="entry name" value="ABC_tran"/>
    <property type="match status" value="1"/>
</dbReference>
<evidence type="ECO:0000259" key="5">
    <source>
        <dbReference type="PROSITE" id="PS50893"/>
    </source>
</evidence>
<keyword evidence="3" id="KW-0547">Nucleotide-binding</keyword>
<keyword evidence="2" id="KW-0813">Transport</keyword>
<dbReference type="PANTHER" id="PTHR43335:SF4">
    <property type="entry name" value="ABC TRANSPORTER, ATP-BINDING PROTEIN"/>
    <property type="match status" value="1"/>
</dbReference>
<dbReference type="SUPFAM" id="SSF52540">
    <property type="entry name" value="P-loop containing nucleoside triphosphate hydrolases"/>
    <property type="match status" value="1"/>
</dbReference>
<evidence type="ECO:0000256" key="4">
    <source>
        <dbReference type="ARBA" id="ARBA00022840"/>
    </source>
</evidence>
<feature type="domain" description="ABC transporter" evidence="5">
    <location>
        <begin position="11"/>
        <end position="235"/>
    </location>
</feature>
<dbReference type="Proteomes" id="UP001060733">
    <property type="component" value="Plasmid punmamed2"/>
</dbReference>
<keyword evidence="6" id="KW-0614">Plasmid</keyword>